<accession>A0ABR2A084</accession>
<dbReference type="InterPro" id="IPR036397">
    <property type="entry name" value="RNaseH_sf"/>
</dbReference>
<organism evidence="2 3">
    <name type="scientific">Hibiscus sabdariffa</name>
    <name type="common">roselle</name>
    <dbReference type="NCBI Taxonomy" id="183260"/>
    <lineage>
        <taxon>Eukaryota</taxon>
        <taxon>Viridiplantae</taxon>
        <taxon>Streptophyta</taxon>
        <taxon>Embryophyta</taxon>
        <taxon>Tracheophyta</taxon>
        <taxon>Spermatophyta</taxon>
        <taxon>Magnoliopsida</taxon>
        <taxon>eudicotyledons</taxon>
        <taxon>Gunneridae</taxon>
        <taxon>Pentapetalae</taxon>
        <taxon>rosids</taxon>
        <taxon>malvids</taxon>
        <taxon>Malvales</taxon>
        <taxon>Malvaceae</taxon>
        <taxon>Malvoideae</taxon>
        <taxon>Hibiscus</taxon>
    </lineage>
</organism>
<proteinExistence type="predicted"/>
<feature type="compositionally biased region" description="Polar residues" evidence="1">
    <location>
        <begin position="142"/>
        <end position="155"/>
    </location>
</feature>
<gene>
    <name evidence="2" type="ORF">V6N11_048114</name>
</gene>
<feature type="region of interest" description="Disordered" evidence="1">
    <location>
        <begin position="135"/>
        <end position="155"/>
    </location>
</feature>
<evidence type="ECO:0008006" key="4">
    <source>
        <dbReference type="Google" id="ProtNLM"/>
    </source>
</evidence>
<comment type="caution">
    <text evidence="2">The sequence shown here is derived from an EMBL/GenBank/DDBJ whole genome shotgun (WGS) entry which is preliminary data.</text>
</comment>
<name>A0ABR2A084_9ROSI</name>
<keyword evidence="3" id="KW-1185">Reference proteome</keyword>
<evidence type="ECO:0000313" key="2">
    <source>
        <dbReference type="EMBL" id="KAK8486386.1"/>
    </source>
</evidence>
<protein>
    <recommendedName>
        <fullName evidence="4">RNase H type-1 domain-containing protein</fullName>
    </recommendedName>
</protein>
<sequence>MWDELMQKLNDFRTSPCDHDWVRWLGSNDGSFTVCSLRLIIESDCKLVIDWLSSSAAPPANMVRELLDLIKCCKVKVRGFVTRWVTWCCNSFADCLAKEEIGTPQPMQGSSMFSLGEALWNEAIEMANGLFSQSDKSSSQSVEETNNLKSQYELKNTENLGNTNVSYKSKEIPDECKSIVKLQGSGASLESSMK</sequence>
<evidence type="ECO:0000313" key="3">
    <source>
        <dbReference type="Proteomes" id="UP001396334"/>
    </source>
</evidence>
<reference evidence="2 3" key="1">
    <citation type="journal article" date="2024" name="G3 (Bethesda)">
        <title>Genome assembly of Hibiscus sabdariffa L. provides insights into metabolisms of medicinal natural products.</title>
        <authorList>
            <person name="Kim T."/>
        </authorList>
    </citation>
    <scope>NUCLEOTIDE SEQUENCE [LARGE SCALE GENOMIC DNA]</scope>
    <source>
        <strain evidence="2">TK-2024</strain>
        <tissue evidence="2">Old leaves</tissue>
    </source>
</reference>
<dbReference type="Gene3D" id="3.30.420.10">
    <property type="entry name" value="Ribonuclease H-like superfamily/Ribonuclease H"/>
    <property type="match status" value="1"/>
</dbReference>
<evidence type="ECO:0000256" key="1">
    <source>
        <dbReference type="SAM" id="MobiDB-lite"/>
    </source>
</evidence>
<dbReference type="Proteomes" id="UP001396334">
    <property type="component" value="Unassembled WGS sequence"/>
</dbReference>
<dbReference type="EMBL" id="JBBPBN010000443">
    <property type="protein sequence ID" value="KAK8486386.1"/>
    <property type="molecule type" value="Genomic_DNA"/>
</dbReference>